<evidence type="ECO:0008006" key="9">
    <source>
        <dbReference type="Google" id="ProtNLM"/>
    </source>
</evidence>
<evidence type="ECO:0000256" key="2">
    <source>
        <dbReference type="ARBA" id="ARBA00022692"/>
    </source>
</evidence>
<evidence type="ECO:0000313" key="7">
    <source>
        <dbReference type="EMBL" id="KAF2486420.1"/>
    </source>
</evidence>
<feature type="compositionally biased region" description="Basic and acidic residues" evidence="5">
    <location>
        <begin position="1"/>
        <end position="11"/>
    </location>
</feature>
<sequence>MSRASEEKVKDDEAEVDFNSDPERGMSQEQQVDKKHSTLIPQPSDDPRDPLNWSMLKKISIFTILIFSTFTGIATAVANVLATPEQAKTWHTTSTRAAYSVSAVLGGIVIGSILPVPLVRVFGVMSCCFWSMVFLAITSIWSAVSTEATSYGSFVASSWPVPPSPATSSSSLAGRMGCSANRPLAHKELPDSWLGRRRALFLPGTRVTPANSVKSIPKSLKAVVAIGFSPVTVLCGIFSTFAYGWYIMAGVQLPLILQLPVSQGGYKFAPLEVANFYFAAWIGAILGVKRNGGVWHGEYRLYPSWIPGLIVGPIGYGVFGAAVQSHWHWIVVAVGECMLVFSAVASLPPTVNYIIEIWKHSSDPQEVGAALNVWRIGLAVAVQFFYEPWTKKIGINWVWGTASFLALFGFACIVLCMWKGPWLRKFDLLDDEEDPNATGKDQQTESGDPK</sequence>
<dbReference type="Gene3D" id="1.20.1250.20">
    <property type="entry name" value="MFS general substrate transporter like domains"/>
    <property type="match status" value="1"/>
</dbReference>
<evidence type="ECO:0000256" key="3">
    <source>
        <dbReference type="ARBA" id="ARBA00022989"/>
    </source>
</evidence>
<gene>
    <name evidence="7" type="ORF">BDY17DRAFT_351323</name>
</gene>
<feature type="transmembrane region" description="Helical" evidence="6">
    <location>
        <begin position="222"/>
        <end position="248"/>
    </location>
</feature>
<feature type="transmembrane region" description="Helical" evidence="6">
    <location>
        <begin position="300"/>
        <end position="323"/>
    </location>
</feature>
<dbReference type="SUPFAM" id="SSF103473">
    <property type="entry name" value="MFS general substrate transporter"/>
    <property type="match status" value="2"/>
</dbReference>
<evidence type="ECO:0000256" key="5">
    <source>
        <dbReference type="SAM" id="MobiDB-lite"/>
    </source>
</evidence>
<evidence type="ECO:0000256" key="4">
    <source>
        <dbReference type="ARBA" id="ARBA00023136"/>
    </source>
</evidence>
<feature type="transmembrane region" description="Helical" evidence="6">
    <location>
        <begin position="59"/>
        <end position="82"/>
    </location>
</feature>
<keyword evidence="8" id="KW-1185">Reference proteome</keyword>
<dbReference type="GO" id="GO:0005886">
    <property type="term" value="C:plasma membrane"/>
    <property type="evidence" value="ECO:0007669"/>
    <property type="project" value="TreeGrafter"/>
</dbReference>
<dbReference type="RefSeq" id="XP_033592989.1">
    <property type="nucleotide sequence ID" value="XM_033738206.1"/>
</dbReference>
<evidence type="ECO:0000256" key="6">
    <source>
        <dbReference type="SAM" id="Phobius"/>
    </source>
</evidence>
<keyword evidence="3 6" id="KW-1133">Transmembrane helix</keyword>
<keyword evidence="2 6" id="KW-0812">Transmembrane</keyword>
<keyword evidence="4 6" id="KW-0472">Membrane</keyword>
<proteinExistence type="predicted"/>
<dbReference type="GO" id="GO:0022857">
    <property type="term" value="F:transmembrane transporter activity"/>
    <property type="evidence" value="ECO:0007669"/>
    <property type="project" value="TreeGrafter"/>
</dbReference>
<feature type="transmembrane region" description="Helical" evidence="6">
    <location>
        <begin position="329"/>
        <end position="355"/>
    </location>
</feature>
<protein>
    <recommendedName>
        <fullName evidence="9">Major facilitator superfamily domain-containing protein</fullName>
    </recommendedName>
</protein>
<evidence type="ECO:0000313" key="8">
    <source>
        <dbReference type="Proteomes" id="UP000799767"/>
    </source>
</evidence>
<dbReference type="GeneID" id="54479208"/>
<feature type="compositionally biased region" description="Basic and acidic residues" evidence="5">
    <location>
        <begin position="21"/>
        <end position="36"/>
    </location>
</feature>
<dbReference type="EMBL" id="MU001632">
    <property type="protein sequence ID" value="KAF2486420.1"/>
    <property type="molecule type" value="Genomic_DNA"/>
</dbReference>
<dbReference type="AlphaFoldDB" id="A0A6A6Q202"/>
<evidence type="ECO:0000256" key="1">
    <source>
        <dbReference type="ARBA" id="ARBA00004141"/>
    </source>
</evidence>
<feature type="transmembrane region" description="Helical" evidence="6">
    <location>
        <begin position="398"/>
        <end position="418"/>
    </location>
</feature>
<reference evidence="7" key="1">
    <citation type="journal article" date="2020" name="Stud. Mycol.">
        <title>101 Dothideomycetes genomes: a test case for predicting lifestyles and emergence of pathogens.</title>
        <authorList>
            <person name="Haridas S."/>
            <person name="Albert R."/>
            <person name="Binder M."/>
            <person name="Bloem J."/>
            <person name="Labutti K."/>
            <person name="Salamov A."/>
            <person name="Andreopoulos B."/>
            <person name="Baker S."/>
            <person name="Barry K."/>
            <person name="Bills G."/>
            <person name="Bluhm B."/>
            <person name="Cannon C."/>
            <person name="Castanera R."/>
            <person name="Culley D."/>
            <person name="Daum C."/>
            <person name="Ezra D."/>
            <person name="Gonzalez J."/>
            <person name="Henrissat B."/>
            <person name="Kuo A."/>
            <person name="Liang C."/>
            <person name="Lipzen A."/>
            <person name="Lutzoni F."/>
            <person name="Magnuson J."/>
            <person name="Mondo S."/>
            <person name="Nolan M."/>
            <person name="Ohm R."/>
            <person name="Pangilinan J."/>
            <person name="Park H.-J."/>
            <person name="Ramirez L."/>
            <person name="Alfaro M."/>
            <person name="Sun H."/>
            <person name="Tritt A."/>
            <person name="Yoshinaga Y."/>
            <person name="Zwiers L.-H."/>
            <person name="Turgeon B."/>
            <person name="Goodwin S."/>
            <person name="Spatafora J."/>
            <person name="Crous P."/>
            <person name="Grigoriev I."/>
        </authorList>
    </citation>
    <scope>NUCLEOTIDE SEQUENCE</scope>
    <source>
        <strain evidence="7">CBS 113389</strain>
    </source>
</reference>
<accession>A0A6A6Q202</accession>
<dbReference type="PANTHER" id="PTHR23502">
    <property type="entry name" value="MAJOR FACILITATOR SUPERFAMILY"/>
    <property type="match status" value="1"/>
</dbReference>
<dbReference type="PANTHER" id="PTHR23502:SF22">
    <property type="entry name" value="MAJOR FACILITATOR SUPERFAMILY (MFS) PROFILE DOMAIN-CONTAINING PROTEIN"/>
    <property type="match status" value="1"/>
</dbReference>
<feature type="transmembrane region" description="Helical" evidence="6">
    <location>
        <begin position="268"/>
        <end position="288"/>
    </location>
</feature>
<dbReference type="OrthoDB" id="3623638at2759"/>
<feature type="region of interest" description="Disordered" evidence="5">
    <location>
        <begin position="1"/>
        <end position="49"/>
    </location>
</feature>
<feature type="transmembrane region" description="Helical" evidence="6">
    <location>
        <begin position="122"/>
        <end position="144"/>
    </location>
</feature>
<comment type="subcellular location">
    <subcellularLocation>
        <location evidence="1">Membrane</location>
        <topology evidence="1">Multi-pass membrane protein</topology>
    </subcellularLocation>
</comment>
<dbReference type="Proteomes" id="UP000799767">
    <property type="component" value="Unassembled WGS sequence"/>
</dbReference>
<organism evidence="7 8">
    <name type="scientific">Neohortaea acidophila</name>
    <dbReference type="NCBI Taxonomy" id="245834"/>
    <lineage>
        <taxon>Eukaryota</taxon>
        <taxon>Fungi</taxon>
        <taxon>Dikarya</taxon>
        <taxon>Ascomycota</taxon>
        <taxon>Pezizomycotina</taxon>
        <taxon>Dothideomycetes</taxon>
        <taxon>Dothideomycetidae</taxon>
        <taxon>Mycosphaerellales</taxon>
        <taxon>Teratosphaeriaceae</taxon>
        <taxon>Neohortaea</taxon>
    </lineage>
</organism>
<name>A0A6A6Q202_9PEZI</name>
<feature type="transmembrane region" description="Helical" evidence="6">
    <location>
        <begin position="97"/>
        <end position="116"/>
    </location>
</feature>
<dbReference type="InterPro" id="IPR036259">
    <property type="entry name" value="MFS_trans_sf"/>
</dbReference>